<dbReference type="InterPro" id="IPR001905">
    <property type="entry name" value="Ammonium_transpt"/>
</dbReference>
<dbReference type="InterPro" id="IPR017918">
    <property type="entry name" value="N-reg_PII_CS"/>
</dbReference>
<dbReference type="AlphaFoldDB" id="A0A840UFH7"/>
<dbReference type="FunFam" id="1.10.3430.10:FF:000008">
    <property type="entry name" value="Ammonium transporter"/>
    <property type="match status" value="1"/>
</dbReference>
<dbReference type="GO" id="GO:0030234">
    <property type="term" value="F:enzyme regulator activity"/>
    <property type="evidence" value="ECO:0007669"/>
    <property type="project" value="InterPro"/>
</dbReference>
<evidence type="ECO:0000256" key="3">
    <source>
        <dbReference type="ARBA" id="ARBA00022448"/>
    </source>
</evidence>
<feature type="transmembrane region" description="Helical" evidence="9">
    <location>
        <begin position="121"/>
        <end position="141"/>
    </location>
</feature>
<evidence type="ECO:0000256" key="2">
    <source>
        <dbReference type="ARBA" id="ARBA00005887"/>
    </source>
</evidence>
<dbReference type="PROSITE" id="PS00638">
    <property type="entry name" value="PII_GLNB_CTER"/>
    <property type="match status" value="1"/>
</dbReference>
<feature type="transmembrane region" description="Helical" evidence="9">
    <location>
        <begin position="293"/>
        <end position="311"/>
    </location>
</feature>
<reference evidence="12 13" key="1">
    <citation type="submission" date="2020-08" db="EMBL/GenBank/DDBJ databases">
        <title>Genomic Encyclopedia of Type Strains, Phase IV (KMG-IV): sequencing the most valuable type-strain genomes for metagenomic binning, comparative biology and taxonomic classification.</title>
        <authorList>
            <person name="Goeker M."/>
        </authorList>
    </citation>
    <scope>NUCLEOTIDE SEQUENCE [LARGE SCALE GENOMIC DNA]</scope>
    <source>
        <strain evidence="12 13">DSM 24661</strain>
    </source>
</reference>
<dbReference type="GO" id="GO:0016020">
    <property type="term" value="C:membrane"/>
    <property type="evidence" value="ECO:0007669"/>
    <property type="project" value="UniProtKB-SubCell"/>
</dbReference>
<sequence length="599" mass="62984">MKKFSLALTALTFMAVTAPTAFAAAQGTAKYVSADTTWTLIGAFLVFVMQPGFAMVETGLTRAKNAANIVMKNFMDFSIGSVVFWVVGFSLMFGNDISGIIGAPDFFLSNYTGGDAPYPALTYLIFQTVFCATAATIVSGAMAERTKFSAYCVYSLVISAVIYPISGHWAWGGGWLSTLAVPYHDFAGSSVVHMVGGVAALIGASLLGPRIGKYNADGTPNAILGHSMPLAALGVFILWFGWFGFNGGSTVSATGDATLLSISNIYVTTNLAAAVAACTVMILTWVRYGKPDVSMTLNGGLAGLVGITAGCDAVNPFGAFAIGLICGIAVVFSVEFFDKIAKIDDPVGAISVHGVCGALGTILTGIFAVDGGLLYGGGTAMLVTQIIGVAAIAVYVAVAMFIIFKIIDAVIGLRVSKEEEIEGLDIREHGLVTAYAGFGFERTGAANITGAPINIPLSVVEHDNEVPVEHKPAVTTSDGHKLTKISIVTSEERFELLKDALEQLGITGMTVTKVMGFGIQKGHKELYRGATIKSQLLPKVKIDLIVSAIPVDLIIKTAKDILYTGKYGDGKIFVYDVENVLKIRTGEEGYAALQDKPIE</sequence>
<dbReference type="InterPro" id="IPR029020">
    <property type="entry name" value="Ammonium/urea_transptr"/>
</dbReference>
<evidence type="ECO:0000256" key="4">
    <source>
        <dbReference type="ARBA" id="ARBA00022692"/>
    </source>
</evidence>
<dbReference type="InterPro" id="IPR011322">
    <property type="entry name" value="N-reg_PII-like_a/b"/>
</dbReference>
<dbReference type="PANTHER" id="PTHR11730:SF89">
    <property type="entry name" value="AMMONIUM TRANSPORTER SLL0108-RELATED"/>
    <property type="match status" value="1"/>
</dbReference>
<evidence type="ECO:0000256" key="10">
    <source>
        <dbReference type="SAM" id="SignalP"/>
    </source>
</evidence>
<evidence type="ECO:0000256" key="5">
    <source>
        <dbReference type="ARBA" id="ARBA00022989"/>
    </source>
</evidence>
<dbReference type="NCBIfam" id="TIGR00836">
    <property type="entry name" value="amt"/>
    <property type="match status" value="1"/>
</dbReference>
<dbReference type="Pfam" id="PF00543">
    <property type="entry name" value="P-II"/>
    <property type="match status" value="1"/>
</dbReference>
<keyword evidence="4 9" id="KW-0812">Transmembrane</keyword>
<dbReference type="SUPFAM" id="SSF111352">
    <property type="entry name" value="Ammonium transporter"/>
    <property type="match status" value="1"/>
</dbReference>
<protein>
    <submittedName>
        <fullName evidence="12">Amt family ammonium transporter</fullName>
    </submittedName>
</protein>
<dbReference type="InterPro" id="IPR002187">
    <property type="entry name" value="N-reg_PII"/>
</dbReference>
<organism evidence="12 13">
    <name type="scientific">Pectinatus brassicae</name>
    <dbReference type="NCBI Taxonomy" id="862415"/>
    <lineage>
        <taxon>Bacteria</taxon>
        <taxon>Bacillati</taxon>
        <taxon>Bacillota</taxon>
        <taxon>Negativicutes</taxon>
        <taxon>Selenomonadales</taxon>
        <taxon>Selenomonadaceae</taxon>
        <taxon>Pectinatus</taxon>
    </lineage>
</organism>
<dbReference type="InterPro" id="IPR015867">
    <property type="entry name" value="N-reg_PII/ATP_PRibTrfase_C"/>
</dbReference>
<feature type="transmembrane region" description="Helical" evidence="9">
    <location>
        <begin position="381"/>
        <end position="404"/>
    </location>
</feature>
<evidence type="ECO:0000259" key="11">
    <source>
        <dbReference type="Pfam" id="PF00909"/>
    </source>
</evidence>
<dbReference type="EMBL" id="JACHFH010000009">
    <property type="protein sequence ID" value="MBB5335846.1"/>
    <property type="molecule type" value="Genomic_DNA"/>
</dbReference>
<gene>
    <name evidence="12" type="ORF">HNR32_000980</name>
</gene>
<dbReference type="Gene3D" id="3.30.70.120">
    <property type="match status" value="1"/>
</dbReference>
<dbReference type="PRINTS" id="PR00340">
    <property type="entry name" value="PIIGLNB"/>
</dbReference>
<dbReference type="SMART" id="SM00938">
    <property type="entry name" value="P-II"/>
    <property type="match status" value="1"/>
</dbReference>
<feature type="transmembrane region" description="Helical" evidence="9">
    <location>
        <begin position="77"/>
        <end position="101"/>
    </location>
</feature>
<evidence type="ECO:0000313" key="13">
    <source>
        <dbReference type="Proteomes" id="UP000559117"/>
    </source>
</evidence>
<dbReference type="GO" id="GO:0006808">
    <property type="term" value="P:regulation of nitrogen utilization"/>
    <property type="evidence" value="ECO:0007669"/>
    <property type="project" value="InterPro"/>
</dbReference>
<dbReference type="InterPro" id="IPR024041">
    <property type="entry name" value="NH4_transpt_AmtB-like_dom"/>
</dbReference>
<evidence type="ECO:0000256" key="9">
    <source>
        <dbReference type="SAM" id="Phobius"/>
    </source>
</evidence>
<dbReference type="Pfam" id="PF00909">
    <property type="entry name" value="Ammonium_transp"/>
    <property type="match status" value="1"/>
</dbReference>
<keyword evidence="5 9" id="KW-1133">Transmembrane helix</keyword>
<feature type="transmembrane region" description="Helical" evidence="9">
    <location>
        <begin position="191"/>
        <end position="211"/>
    </location>
</feature>
<evidence type="ECO:0000256" key="6">
    <source>
        <dbReference type="ARBA" id="ARBA00023136"/>
    </source>
</evidence>
<keyword evidence="13" id="KW-1185">Reference proteome</keyword>
<comment type="caution">
    <text evidence="12">The sequence shown here is derived from an EMBL/GenBank/DDBJ whole genome shotgun (WGS) entry which is preliminary data.</text>
</comment>
<feature type="transmembrane region" description="Helical" evidence="9">
    <location>
        <begin position="39"/>
        <end position="56"/>
    </location>
</feature>
<keyword evidence="3" id="KW-0813">Transport</keyword>
<dbReference type="Gene3D" id="1.10.3430.10">
    <property type="entry name" value="Ammonium transporter AmtB like domains"/>
    <property type="match status" value="1"/>
</dbReference>
<evidence type="ECO:0000256" key="7">
    <source>
        <dbReference type="ARBA" id="ARBA00023177"/>
    </source>
</evidence>
<accession>A0A840UFH7</accession>
<evidence type="ECO:0000256" key="1">
    <source>
        <dbReference type="ARBA" id="ARBA00004141"/>
    </source>
</evidence>
<proteinExistence type="inferred from homology"/>
<feature type="transmembrane region" description="Helical" evidence="9">
    <location>
        <begin position="317"/>
        <end position="337"/>
    </location>
</feature>
<dbReference type="GO" id="GO:0097272">
    <property type="term" value="P:ammonium homeostasis"/>
    <property type="evidence" value="ECO:0007669"/>
    <property type="project" value="TreeGrafter"/>
</dbReference>
<feature type="transmembrane region" description="Helical" evidence="9">
    <location>
        <begin position="349"/>
        <end position="369"/>
    </location>
</feature>
<comment type="similarity">
    <text evidence="8">Belongs to the P(II) protein family.</text>
</comment>
<name>A0A840UFH7_9FIRM</name>
<feature type="transmembrane region" description="Helical" evidence="9">
    <location>
        <begin position="265"/>
        <end position="286"/>
    </location>
</feature>
<comment type="subcellular location">
    <subcellularLocation>
        <location evidence="1">Membrane</location>
        <topology evidence="1">Multi-pass membrane protein</topology>
    </subcellularLocation>
</comment>
<keyword evidence="10" id="KW-0732">Signal</keyword>
<feature type="transmembrane region" description="Helical" evidence="9">
    <location>
        <begin position="148"/>
        <end position="171"/>
    </location>
</feature>
<dbReference type="PANTHER" id="PTHR11730">
    <property type="entry name" value="AMMONIUM TRANSPORTER"/>
    <property type="match status" value="1"/>
</dbReference>
<keyword evidence="6 9" id="KW-0472">Membrane</keyword>
<dbReference type="GO" id="GO:0008519">
    <property type="term" value="F:ammonium channel activity"/>
    <property type="evidence" value="ECO:0007669"/>
    <property type="project" value="InterPro"/>
</dbReference>
<evidence type="ECO:0000313" key="12">
    <source>
        <dbReference type="EMBL" id="MBB5335846.1"/>
    </source>
</evidence>
<feature type="signal peptide" evidence="10">
    <location>
        <begin position="1"/>
        <end position="23"/>
    </location>
</feature>
<dbReference type="RefSeq" id="WP_231038153.1">
    <property type="nucleotide sequence ID" value="NZ_JACHFH010000009.1"/>
</dbReference>
<feature type="chain" id="PRO_5032910517" evidence="10">
    <location>
        <begin position="24"/>
        <end position="599"/>
    </location>
</feature>
<dbReference type="Proteomes" id="UP000559117">
    <property type="component" value="Unassembled WGS sequence"/>
</dbReference>
<dbReference type="PROSITE" id="PS51343">
    <property type="entry name" value="PII_GLNB_DOM"/>
    <property type="match status" value="1"/>
</dbReference>
<feature type="transmembrane region" description="Helical" evidence="9">
    <location>
        <begin position="223"/>
        <end position="245"/>
    </location>
</feature>
<feature type="domain" description="Ammonium transporter AmtB-like" evidence="11">
    <location>
        <begin position="38"/>
        <end position="431"/>
    </location>
</feature>
<evidence type="ECO:0000256" key="8">
    <source>
        <dbReference type="RuleBase" id="RU003936"/>
    </source>
</evidence>
<comment type="similarity">
    <text evidence="2">Belongs to the ammonia transporter channel (TC 1.A.11.2) family.</text>
</comment>
<keyword evidence="7" id="KW-0924">Ammonia transport</keyword>
<dbReference type="SUPFAM" id="SSF54913">
    <property type="entry name" value="GlnB-like"/>
    <property type="match status" value="1"/>
</dbReference>